<organism evidence="1 2">
    <name type="scientific">Panagrolaimus sp. JU765</name>
    <dbReference type="NCBI Taxonomy" id="591449"/>
    <lineage>
        <taxon>Eukaryota</taxon>
        <taxon>Metazoa</taxon>
        <taxon>Ecdysozoa</taxon>
        <taxon>Nematoda</taxon>
        <taxon>Chromadorea</taxon>
        <taxon>Rhabditida</taxon>
        <taxon>Tylenchina</taxon>
        <taxon>Panagrolaimomorpha</taxon>
        <taxon>Panagrolaimoidea</taxon>
        <taxon>Panagrolaimidae</taxon>
        <taxon>Panagrolaimus</taxon>
    </lineage>
</organism>
<evidence type="ECO:0000313" key="2">
    <source>
        <dbReference type="WBParaSite" id="JU765_v2.g8904.t1"/>
    </source>
</evidence>
<dbReference type="Proteomes" id="UP000887576">
    <property type="component" value="Unplaced"/>
</dbReference>
<proteinExistence type="predicted"/>
<accession>A0AC34RPD2</accession>
<evidence type="ECO:0000313" key="1">
    <source>
        <dbReference type="Proteomes" id="UP000887576"/>
    </source>
</evidence>
<sequence length="302" mass="35076">MVLEIVQKSHFIVSADSVGENKRFSSRPEKIPVFNNYSYYFLCKEENGNVGIFLYMECKKPVAVSCKITVNSITDNYVRTFEKSDNWGFLQFGNKSELFVDGFMTVDTKLKIKFISEKVEALDEVPHIVVLLDDDEFKDFVICVDGKEMKVHKNIIAVASPVFAAMLKPHCNEFKESKVSIKDFDFETVKAGVDVMYTRKIPDELSLDSLLNLYKFADKYDLIDAKKILDLLTEKISLETVLKITNFSLTNCLDTLYEKCVEFYAKDFEENSRKFDNFEQLDSHFVMDAAKRKYRPRRVMRK</sequence>
<reference evidence="2" key="1">
    <citation type="submission" date="2022-11" db="UniProtKB">
        <authorList>
            <consortium name="WormBaseParasite"/>
        </authorList>
    </citation>
    <scope>IDENTIFICATION</scope>
</reference>
<dbReference type="WBParaSite" id="JU765_v2.g8904.t1">
    <property type="protein sequence ID" value="JU765_v2.g8904.t1"/>
    <property type="gene ID" value="JU765_v2.g8904"/>
</dbReference>
<protein>
    <submittedName>
        <fullName evidence="2">BTB domain-containing protein</fullName>
    </submittedName>
</protein>
<name>A0AC34RPD2_9BILA</name>